<evidence type="ECO:0000313" key="2">
    <source>
        <dbReference type="EMBL" id="STQ11094.1"/>
    </source>
</evidence>
<dbReference type="Pfam" id="PF01330">
    <property type="entry name" value="RuvA_N"/>
    <property type="match status" value="1"/>
</dbReference>
<protein>
    <submittedName>
        <fullName evidence="2">Holliday junction DNA helicase subunit RuvA</fullName>
        <ecNumber evidence="2">3.6.4.12</ecNumber>
    </submittedName>
</protein>
<proteinExistence type="predicted"/>
<evidence type="ECO:0000259" key="1">
    <source>
        <dbReference type="Pfam" id="PF01330"/>
    </source>
</evidence>
<dbReference type="AlphaFoldDB" id="A0A377LY34"/>
<dbReference type="Gene3D" id="2.40.50.140">
    <property type="entry name" value="Nucleic acid-binding proteins"/>
    <property type="match status" value="1"/>
</dbReference>
<feature type="domain" description="DNA helicase Holliday junction RuvA type" evidence="1">
    <location>
        <begin position="2"/>
        <end position="31"/>
    </location>
</feature>
<keyword evidence="2" id="KW-0347">Helicase</keyword>
<name>A0A377LY34_ENTCL</name>
<evidence type="ECO:0000313" key="3">
    <source>
        <dbReference type="Proteomes" id="UP000255106"/>
    </source>
</evidence>
<keyword evidence="2" id="KW-0378">Hydrolase</keyword>
<dbReference type="InterPro" id="IPR012340">
    <property type="entry name" value="NA-bd_OB-fold"/>
</dbReference>
<dbReference type="InterPro" id="IPR013849">
    <property type="entry name" value="DNA_helicase_Holl-junc_RuvA_I"/>
</dbReference>
<dbReference type="GO" id="GO:0005524">
    <property type="term" value="F:ATP binding"/>
    <property type="evidence" value="ECO:0007669"/>
    <property type="project" value="InterPro"/>
</dbReference>
<dbReference type="GO" id="GO:0009378">
    <property type="term" value="F:four-way junction helicase activity"/>
    <property type="evidence" value="ECO:0007669"/>
    <property type="project" value="InterPro"/>
</dbReference>
<dbReference type="SUPFAM" id="SSF50249">
    <property type="entry name" value="Nucleic acid-binding proteins"/>
    <property type="match status" value="1"/>
</dbReference>
<dbReference type="EC" id="3.6.4.12" evidence="2"/>
<keyword evidence="2" id="KW-0067">ATP-binding</keyword>
<gene>
    <name evidence="2" type="primary">ruvA_1</name>
    <name evidence="2" type="ORF">NCTC10005_03861</name>
</gene>
<organism evidence="2 3">
    <name type="scientific">Enterobacter cloacae</name>
    <dbReference type="NCBI Taxonomy" id="550"/>
    <lineage>
        <taxon>Bacteria</taxon>
        <taxon>Pseudomonadati</taxon>
        <taxon>Pseudomonadota</taxon>
        <taxon>Gammaproteobacteria</taxon>
        <taxon>Enterobacterales</taxon>
        <taxon>Enterobacteriaceae</taxon>
        <taxon>Enterobacter</taxon>
        <taxon>Enterobacter cloacae complex</taxon>
    </lineage>
</organism>
<accession>A0A377LY34</accession>
<sequence length="67" mass="7772">MTCFYELPDAGKEAIVFTQFVVREDAQLLYGFNNKQERTLFRELIKPTASGRSWRWPFSPVCPPNSS</sequence>
<dbReference type="GO" id="GO:0006310">
    <property type="term" value="P:DNA recombination"/>
    <property type="evidence" value="ECO:0007669"/>
    <property type="project" value="InterPro"/>
</dbReference>
<dbReference type="GO" id="GO:0006281">
    <property type="term" value="P:DNA repair"/>
    <property type="evidence" value="ECO:0007669"/>
    <property type="project" value="InterPro"/>
</dbReference>
<dbReference type="Proteomes" id="UP000255106">
    <property type="component" value="Unassembled WGS sequence"/>
</dbReference>
<reference evidence="2 3" key="1">
    <citation type="submission" date="2018-06" db="EMBL/GenBank/DDBJ databases">
        <authorList>
            <consortium name="Pathogen Informatics"/>
            <person name="Doyle S."/>
        </authorList>
    </citation>
    <scope>NUCLEOTIDE SEQUENCE [LARGE SCALE GENOMIC DNA]</scope>
    <source>
        <strain evidence="2 3">NCTC10005</strain>
    </source>
</reference>
<keyword evidence="2" id="KW-0547">Nucleotide-binding</keyword>
<dbReference type="EMBL" id="UGJB01000004">
    <property type="protein sequence ID" value="STQ11094.1"/>
    <property type="molecule type" value="Genomic_DNA"/>
</dbReference>
<dbReference type="GO" id="GO:0016787">
    <property type="term" value="F:hydrolase activity"/>
    <property type="evidence" value="ECO:0007669"/>
    <property type="project" value="UniProtKB-KW"/>
</dbReference>